<feature type="compositionally biased region" description="Basic and acidic residues" evidence="2">
    <location>
        <begin position="716"/>
        <end position="743"/>
    </location>
</feature>
<accession>A0A484D757</accession>
<keyword evidence="1" id="KW-0479">Metal-binding</keyword>
<evidence type="ECO:0000256" key="2">
    <source>
        <dbReference type="SAM" id="MobiDB-lite"/>
    </source>
</evidence>
<keyword evidence="1" id="KW-0862">Zinc</keyword>
<gene>
    <name evidence="4" type="ORF">EPR50_G00082280</name>
</gene>
<dbReference type="Proteomes" id="UP000295070">
    <property type="component" value="Chromosome 7"/>
</dbReference>
<evidence type="ECO:0000259" key="3">
    <source>
        <dbReference type="PROSITE" id="PS50966"/>
    </source>
</evidence>
<evidence type="ECO:0000313" key="5">
    <source>
        <dbReference type="Proteomes" id="UP000295070"/>
    </source>
</evidence>
<dbReference type="GO" id="GO:0008270">
    <property type="term" value="F:zinc ion binding"/>
    <property type="evidence" value="ECO:0007669"/>
    <property type="project" value="UniProtKB-KW"/>
</dbReference>
<organism evidence="4 5">
    <name type="scientific">Perca flavescens</name>
    <name type="common">American yellow perch</name>
    <name type="synonym">Morone flavescens</name>
    <dbReference type="NCBI Taxonomy" id="8167"/>
    <lineage>
        <taxon>Eukaryota</taxon>
        <taxon>Metazoa</taxon>
        <taxon>Chordata</taxon>
        <taxon>Craniata</taxon>
        <taxon>Vertebrata</taxon>
        <taxon>Euteleostomi</taxon>
        <taxon>Actinopterygii</taxon>
        <taxon>Neopterygii</taxon>
        <taxon>Teleostei</taxon>
        <taxon>Neoteleostei</taxon>
        <taxon>Acanthomorphata</taxon>
        <taxon>Eupercaria</taxon>
        <taxon>Perciformes</taxon>
        <taxon>Percoidei</taxon>
        <taxon>Percidae</taxon>
        <taxon>Percinae</taxon>
        <taxon>Perca</taxon>
    </lineage>
</organism>
<dbReference type="PANTHER" id="PTHR35385">
    <property type="entry name" value="PROTEIN B, PUTATIVE-RELATED-RELATED"/>
    <property type="match status" value="1"/>
</dbReference>
<feature type="compositionally biased region" description="Polar residues" evidence="2">
    <location>
        <begin position="746"/>
        <end position="758"/>
    </location>
</feature>
<name>A0A484D757_PERFV</name>
<protein>
    <recommendedName>
        <fullName evidence="3">SWIM-type domain-containing protein</fullName>
    </recommendedName>
</protein>
<dbReference type="STRING" id="8167.A0A484D757"/>
<dbReference type="PANTHER" id="PTHR35385:SF2">
    <property type="entry name" value="PROTEIN B, PUTATIVE-RELATED"/>
    <property type="match status" value="1"/>
</dbReference>
<dbReference type="AlphaFoldDB" id="A0A484D757"/>
<keyword evidence="1" id="KW-0863">Zinc-finger</keyword>
<evidence type="ECO:0000256" key="1">
    <source>
        <dbReference type="PROSITE-ProRule" id="PRU00325"/>
    </source>
</evidence>
<comment type="caution">
    <text evidence="4">The sequence shown here is derived from an EMBL/GenBank/DDBJ whole genome shotgun (WGS) entry which is preliminary data.</text>
</comment>
<dbReference type="InterPro" id="IPR007527">
    <property type="entry name" value="Znf_SWIM"/>
</dbReference>
<feature type="domain" description="SWIM-type" evidence="3">
    <location>
        <begin position="558"/>
        <end position="589"/>
    </location>
</feature>
<keyword evidence="5" id="KW-1185">Reference proteome</keyword>
<dbReference type="Pfam" id="PF04434">
    <property type="entry name" value="SWIM"/>
    <property type="match status" value="1"/>
</dbReference>
<dbReference type="PROSITE" id="PS50966">
    <property type="entry name" value="ZF_SWIM"/>
    <property type="match status" value="1"/>
</dbReference>
<dbReference type="EMBL" id="SCKG01000007">
    <property type="protein sequence ID" value="TDH11123.1"/>
    <property type="molecule type" value="Genomic_DNA"/>
</dbReference>
<reference evidence="4 5" key="1">
    <citation type="submission" date="2019-01" db="EMBL/GenBank/DDBJ databases">
        <title>A chromosome-scale genome assembly of the yellow perch, Perca flavescens.</title>
        <authorList>
            <person name="Feron R."/>
            <person name="Morvezen R."/>
            <person name="Bestin A."/>
            <person name="Haffray P."/>
            <person name="Klopp C."/>
            <person name="Zahm M."/>
            <person name="Cabau C."/>
            <person name="Roques C."/>
            <person name="Donnadieu C."/>
            <person name="Bouchez O."/>
            <person name="Christie M."/>
            <person name="Larson W."/>
            <person name="Guiguen Y."/>
        </authorList>
    </citation>
    <scope>NUCLEOTIDE SEQUENCE [LARGE SCALE GENOMIC DNA]</scope>
    <source>
        <strain evidence="4">YP-PL-M2</strain>
        <tissue evidence="4">Blood</tissue>
    </source>
</reference>
<evidence type="ECO:0000313" key="4">
    <source>
        <dbReference type="EMBL" id="TDH11123.1"/>
    </source>
</evidence>
<proteinExistence type="predicted"/>
<sequence length="758" mass="84653">MFSAMKSMGAHIKWCHICQTPGNVQQLEELEELLPPGYNHLLCVKEDEFRAHLKVQLSTKEEVEKWLEEFQNSSTLTWRKARTYPESARYNVYRVDLRCQHKTYSSGKNSRNTNCPATLFLVLKRSMEDRRSRSTDRHMAEGYLLYVNLRNEHNHSLAGADALRKRDVSAITIERLTELFEKGHSPSSALDTIKYDLQEEEGEDYFYAAADRAVCPDLQFCYRLYYKIFQKSYGAPSGEKLVVELRERLARYNEEQGCVCAQIEQTSDGQQLVAICTPVMQRVHTRVQQSGEMVFVDSSGNCNRKTPRLLLFVSPSAAGGLPLGVLITTSESAATLSAGMALLKRLLPPAAFFGRGDHGPQAFMTGDCSALRQALATVYPGASLMLCTFHLLQAMWRWLWNSHNGIKEEERPQLLNGFRGLVYARTAEELSAAYAALCADPLASKHKNFMKSLLEVYGRRQEWALCLHGNNTNNYVESAVRIVKDKVLHRLKSHNLTQLVDFITTRLEAYYIRRLTDYANNRLINLSAPKCDDVDCQKIVQEDEVNFLVPSASAGGWYHVNTGLSCCTCPVGKTGAPCKHQGAVVQTFGGSETPPLTSTPPLRKLCYEIASGGTAPDDWFVPVEPKSVLGTESLEKELDGIFGILKKKLQEDTTFQAPLQSFVDNFKKMKSDSAVQSALFSFGKTSCVPTRVHATPRAVLQTNTEVGVCLGGRRALGADRPPKSSRRDHPYTKGGGDKAEPHSLSHCVQENTSLGKTH</sequence>
<feature type="region of interest" description="Disordered" evidence="2">
    <location>
        <begin position="713"/>
        <end position="758"/>
    </location>
</feature>